<evidence type="ECO:0000313" key="2">
    <source>
        <dbReference type="Proteomes" id="UP000192439"/>
    </source>
</evidence>
<dbReference type="EMBL" id="CP020771">
    <property type="protein sequence ID" value="ARI81128.1"/>
    <property type="molecule type" value="Genomic_DNA"/>
</dbReference>
<dbReference type="AlphaFoldDB" id="A0AB33BZU8"/>
<reference evidence="1 2" key="1">
    <citation type="journal article" date="2018" name="Harmful Algae">
        <title>The highly heterogeneous methylated genomes and diverse restriction-modification systems of bloom-forming Microcystis.</title>
        <authorList>
            <person name="Zhao L."/>
            <person name="Song Y."/>
            <person name="Li L."/>
            <person name="Gan N."/>
            <person name="Brand J.J."/>
            <person name="Song L."/>
        </authorList>
    </citation>
    <scope>NUCLEOTIDE SEQUENCE [LARGE SCALE GENOMIC DNA]</scope>
    <source>
        <strain evidence="1 2">PCC 7806SL</strain>
    </source>
</reference>
<proteinExistence type="predicted"/>
<keyword evidence="2" id="KW-1185">Reference proteome</keyword>
<gene>
    <name evidence="1" type="ORF">BH695_1847</name>
</gene>
<accession>A0AB33BZU8</accession>
<evidence type="ECO:0000313" key="1">
    <source>
        <dbReference type="EMBL" id="ARI81128.1"/>
    </source>
</evidence>
<protein>
    <submittedName>
        <fullName evidence="1">Uncharacterized protein</fullName>
    </submittedName>
</protein>
<dbReference type="Proteomes" id="UP000192439">
    <property type="component" value="Chromosome"/>
</dbReference>
<sequence length="46" mass="5479">MNITALPIRSNRISWKLEKGFLLETLFLPFNFVEISISRWVELNIK</sequence>
<name>A0AB33BZU8_MICA7</name>
<organism evidence="1 2">
    <name type="scientific">Microcystis aeruginosa PCC 7806SL</name>
    <dbReference type="NCBI Taxonomy" id="1903187"/>
    <lineage>
        <taxon>Bacteria</taxon>
        <taxon>Bacillati</taxon>
        <taxon>Cyanobacteriota</taxon>
        <taxon>Cyanophyceae</taxon>
        <taxon>Oscillatoriophycideae</taxon>
        <taxon>Chroococcales</taxon>
        <taxon>Microcystaceae</taxon>
        <taxon>Microcystis</taxon>
    </lineage>
</organism>